<evidence type="ECO:0000313" key="2">
    <source>
        <dbReference type="Proteomes" id="UP000799429"/>
    </source>
</evidence>
<proteinExistence type="predicted"/>
<reference evidence="1" key="1">
    <citation type="journal article" date="2020" name="Stud. Mycol.">
        <title>101 Dothideomycetes genomes: a test case for predicting lifestyles and emergence of pathogens.</title>
        <authorList>
            <person name="Haridas S."/>
            <person name="Albert R."/>
            <person name="Binder M."/>
            <person name="Bloem J."/>
            <person name="Labutti K."/>
            <person name="Salamov A."/>
            <person name="Andreopoulos B."/>
            <person name="Baker S."/>
            <person name="Barry K."/>
            <person name="Bills G."/>
            <person name="Bluhm B."/>
            <person name="Cannon C."/>
            <person name="Castanera R."/>
            <person name="Culley D."/>
            <person name="Daum C."/>
            <person name="Ezra D."/>
            <person name="Gonzalez J."/>
            <person name="Henrissat B."/>
            <person name="Kuo A."/>
            <person name="Liang C."/>
            <person name="Lipzen A."/>
            <person name="Lutzoni F."/>
            <person name="Magnuson J."/>
            <person name="Mondo S."/>
            <person name="Nolan M."/>
            <person name="Ohm R."/>
            <person name="Pangilinan J."/>
            <person name="Park H.-J."/>
            <person name="Ramirez L."/>
            <person name="Alfaro M."/>
            <person name="Sun H."/>
            <person name="Tritt A."/>
            <person name="Yoshinaga Y."/>
            <person name="Zwiers L.-H."/>
            <person name="Turgeon B."/>
            <person name="Goodwin S."/>
            <person name="Spatafora J."/>
            <person name="Crous P."/>
            <person name="Grigoriev I."/>
        </authorList>
    </citation>
    <scope>NUCLEOTIDE SEQUENCE</scope>
    <source>
        <strain evidence="1">CBS 101060</strain>
    </source>
</reference>
<dbReference type="Proteomes" id="UP000799429">
    <property type="component" value="Unassembled WGS sequence"/>
</dbReference>
<keyword evidence="2" id="KW-1185">Reference proteome</keyword>
<organism evidence="1 2">
    <name type="scientific">Patellaria atrata CBS 101060</name>
    <dbReference type="NCBI Taxonomy" id="1346257"/>
    <lineage>
        <taxon>Eukaryota</taxon>
        <taxon>Fungi</taxon>
        <taxon>Dikarya</taxon>
        <taxon>Ascomycota</taxon>
        <taxon>Pezizomycotina</taxon>
        <taxon>Dothideomycetes</taxon>
        <taxon>Dothideomycetes incertae sedis</taxon>
        <taxon>Patellariales</taxon>
        <taxon>Patellariaceae</taxon>
        <taxon>Patellaria</taxon>
    </lineage>
</organism>
<comment type="caution">
    <text evidence="1">The sequence shown here is derived from an EMBL/GenBank/DDBJ whole genome shotgun (WGS) entry which is preliminary data.</text>
</comment>
<dbReference type="AlphaFoldDB" id="A0A9P4SKE5"/>
<dbReference type="EMBL" id="MU006089">
    <property type="protein sequence ID" value="KAF2843470.1"/>
    <property type="molecule type" value="Genomic_DNA"/>
</dbReference>
<evidence type="ECO:0000313" key="1">
    <source>
        <dbReference type="EMBL" id="KAF2843470.1"/>
    </source>
</evidence>
<accession>A0A9P4SKE5</accession>
<gene>
    <name evidence="1" type="ORF">M501DRAFT_994406</name>
</gene>
<name>A0A9P4SKE5_9PEZI</name>
<sequence length="115" mass="11504">MQTSDQIFPSTTTVKVIVTASIHVSMNPTPIVGPVIGHNSTSISSHTITGGSFIGHDSTNIAHPIPTIGPAIGNNSTDITSATLTVTKYTGAGTAYQVGSGILAVVGAAVAGMML</sequence>
<protein>
    <submittedName>
        <fullName evidence="1">Uncharacterized protein</fullName>
    </submittedName>
</protein>